<dbReference type="Pfam" id="PF00293">
    <property type="entry name" value="NUDIX"/>
    <property type="match status" value="1"/>
</dbReference>
<dbReference type="Gene3D" id="3.90.79.10">
    <property type="entry name" value="Nucleoside Triphosphate Pyrophosphohydrolase"/>
    <property type="match status" value="1"/>
</dbReference>
<evidence type="ECO:0000256" key="3">
    <source>
        <dbReference type="ARBA" id="ARBA00022801"/>
    </source>
</evidence>
<dbReference type="PANTHER" id="PTHR43046">
    <property type="entry name" value="GDP-MANNOSE MANNOSYL HYDROLASE"/>
    <property type="match status" value="1"/>
</dbReference>
<dbReference type="PROSITE" id="PS00893">
    <property type="entry name" value="NUDIX_BOX"/>
    <property type="match status" value="1"/>
</dbReference>
<proteinExistence type="inferred from homology"/>
<dbReference type="InterPro" id="IPR000086">
    <property type="entry name" value="NUDIX_hydrolase_dom"/>
</dbReference>
<comment type="caution">
    <text evidence="6">The sequence shown here is derived from an EMBL/GenBank/DDBJ whole genome shotgun (WGS) entry which is preliminary data.</text>
</comment>
<comment type="cofactor">
    <cofactor evidence="1">
        <name>Mg(2+)</name>
        <dbReference type="ChEBI" id="CHEBI:18420"/>
    </cofactor>
</comment>
<evidence type="ECO:0000313" key="6">
    <source>
        <dbReference type="EMBL" id="MFC7243827.1"/>
    </source>
</evidence>
<keyword evidence="7" id="KW-1185">Reference proteome</keyword>
<comment type="similarity">
    <text evidence="2 4">Belongs to the Nudix hydrolase family.</text>
</comment>
<dbReference type="EMBL" id="JBHTAC010000013">
    <property type="protein sequence ID" value="MFC7243827.1"/>
    <property type="molecule type" value="Genomic_DNA"/>
</dbReference>
<dbReference type="RefSeq" id="WP_376806942.1">
    <property type="nucleotide sequence ID" value="NZ_JBHTAC010000013.1"/>
</dbReference>
<evidence type="ECO:0000256" key="2">
    <source>
        <dbReference type="ARBA" id="ARBA00005582"/>
    </source>
</evidence>
<dbReference type="InterPro" id="IPR015797">
    <property type="entry name" value="NUDIX_hydrolase-like_dom_sf"/>
</dbReference>
<evidence type="ECO:0000313" key="7">
    <source>
        <dbReference type="Proteomes" id="UP001596392"/>
    </source>
</evidence>
<dbReference type="SUPFAM" id="SSF55811">
    <property type="entry name" value="Nudix"/>
    <property type="match status" value="1"/>
</dbReference>
<dbReference type="InterPro" id="IPR020476">
    <property type="entry name" value="Nudix_hydrolase"/>
</dbReference>
<dbReference type="PRINTS" id="PR00502">
    <property type="entry name" value="NUDIXFAMILY"/>
</dbReference>
<evidence type="ECO:0000256" key="1">
    <source>
        <dbReference type="ARBA" id="ARBA00001946"/>
    </source>
</evidence>
<name>A0ABW2GUV3_9ACTN</name>
<dbReference type="PROSITE" id="PS51462">
    <property type="entry name" value="NUDIX"/>
    <property type="match status" value="1"/>
</dbReference>
<dbReference type="Proteomes" id="UP001596392">
    <property type="component" value="Unassembled WGS sequence"/>
</dbReference>
<keyword evidence="3 4" id="KW-0378">Hydrolase</keyword>
<gene>
    <name evidence="6" type="ORF">ACFQO7_15265</name>
</gene>
<sequence length="142" mass="15710">MRKFVAGVLLVDADGALLLQERDEHAPTFPNQWAFPAGVAEPGEQPLEVAHRELYEETGLRVAELALYWAGPMPESPLYGYLFHGRTTARQADVVLGEGRAMLFVPPAEILSLDLASYARPALIAFLSSPDYQRHLRPPTAR</sequence>
<reference evidence="7" key="1">
    <citation type="journal article" date="2019" name="Int. J. Syst. Evol. Microbiol.">
        <title>The Global Catalogue of Microorganisms (GCM) 10K type strain sequencing project: providing services to taxonomists for standard genome sequencing and annotation.</title>
        <authorList>
            <consortium name="The Broad Institute Genomics Platform"/>
            <consortium name="The Broad Institute Genome Sequencing Center for Infectious Disease"/>
            <person name="Wu L."/>
            <person name="Ma J."/>
        </authorList>
    </citation>
    <scope>NUCLEOTIDE SEQUENCE [LARGE SCALE GENOMIC DNA]</scope>
    <source>
        <strain evidence="7">CGMCC 1.9106</strain>
    </source>
</reference>
<evidence type="ECO:0000259" key="5">
    <source>
        <dbReference type="PROSITE" id="PS51462"/>
    </source>
</evidence>
<dbReference type="PANTHER" id="PTHR43046:SF2">
    <property type="entry name" value="8-OXO-DGTP DIPHOSPHATASE-RELATED"/>
    <property type="match status" value="1"/>
</dbReference>
<accession>A0ABW2GUV3</accession>
<evidence type="ECO:0000256" key="4">
    <source>
        <dbReference type="RuleBase" id="RU003476"/>
    </source>
</evidence>
<organism evidence="6 7">
    <name type="scientific">Catellatospora aurea</name>
    <dbReference type="NCBI Taxonomy" id="1337874"/>
    <lineage>
        <taxon>Bacteria</taxon>
        <taxon>Bacillati</taxon>
        <taxon>Actinomycetota</taxon>
        <taxon>Actinomycetes</taxon>
        <taxon>Micromonosporales</taxon>
        <taxon>Micromonosporaceae</taxon>
        <taxon>Catellatospora</taxon>
    </lineage>
</organism>
<dbReference type="InterPro" id="IPR020084">
    <property type="entry name" value="NUDIX_hydrolase_CS"/>
</dbReference>
<feature type="domain" description="Nudix hydrolase" evidence="5">
    <location>
        <begin position="1"/>
        <end position="128"/>
    </location>
</feature>
<protein>
    <submittedName>
        <fullName evidence="6">NUDIX domain-containing protein</fullName>
    </submittedName>
</protein>